<dbReference type="AlphaFoldDB" id="A0AAN8A5L3"/>
<feature type="transmembrane region" description="Helical" evidence="6">
    <location>
        <begin position="64"/>
        <end position="84"/>
    </location>
</feature>
<feature type="region of interest" description="Disordered" evidence="5">
    <location>
        <begin position="375"/>
        <end position="434"/>
    </location>
</feature>
<dbReference type="SMART" id="SM01417">
    <property type="entry name" value="Solute_trans_a"/>
    <property type="match status" value="1"/>
</dbReference>
<feature type="transmembrane region" description="Helical" evidence="6">
    <location>
        <begin position="235"/>
        <end position="255"/>
    </location>
</feature>
<accession>A0AAN8A5L3</accession>
<reference evidence="7" key="1">
    <citation type="submission" date="2023-08" db="EMBL/GenBank/DDBJ databases">
        <title>Black Yeasts Isolated from many extreme environments.</title>
        <authorList>
            <person name="Coleine C."/>
            <person name="Stajich J.E."/>
            <person name="Selbmann L."/>
        </authorList>
    </citation>
    <scope>NUCLEOTIDE SEQUENCE</scope>
    <source>
        <strain evidence="7">CCFEE 5810</strain>
    </source>
</reference>
<feature type="transmembrane region" description="Helical" evidence="6">
    <location>
        <begin position="196"/>
        <end position="215"/>
    </location>
</feature>
<organism evidence="7 8">
    <name type="scientific">Elasticomyces elasticus</name>
    <dbReference type="NCBI Taxonomy" id="574655"/>
    <lineage>
        <taxon>Eukaryota</taxon>
        <taxon>Fungi</taxon>
        <taxon>Dikarya</taxon>
        <taxon>Ascomycota</taxon>
        <taxon>Pezizomycotina</taxon>
        <taxon>Dothideomycetes</taxon>
        <taxon>Dothideomycetidae</taxon>
        <taxon>Mycosphaerellales</taxon>
        <taxon>Teratosphaeriaceae</taxon>
        <taxon>Elasticomyces</taxon>
    </lineage>
</organism>
<dbReference type="Pfam" id="PF03619">
    <property type="entry name" value="Solute_trans_a"/>
    <property type="match status" value="1"/>
</dbReference>
<gene>
    <name evidence="7" type="ORF">LTR97_002669</name>
</gene>
<sequence length="434" mass="48949">MPMVWSALGCTIATTLIGLSLIILHLRRYRAPKEQRQIVRIAFCVNVFAAVSCSAVYNEEVAQYLVPISDLYEAFALCALYLLYVQFAAPDGTYSDDLFASVKSVQEADMNFDWPRVWWICVFQFPIVEGVCVVIEVSTEARGRFCPNSMAPWFGNFWVILLQTLGIGICVIAILKFRGVMKQRMKVRRGMAKLMCFKLIVFLNFAQSLTFSLLLQSEVIKPSAVLSYDDILYGIPGLAICGEMVFISLGFWYAFSSTEYSSKAKPNSKPLPLFRAILHALNPWDLLSGVARIFPLFMELHRNGGWKQYRAARFETSTWNKMKKRWQKRRGTGNAQYEEIGEGLEELRKPVETHRSHSLLAASETAYAPTTEIDGQQMYQPPSGSPPDEARSHLMPSVPPQATSPGQHHSLRYDQSPPPYGRVGEDPVSGRDMV</sequence>
<feature type="transmembrane region" description="Helical" evidence="6">
    <location>
        <begin position="6"/>
        <end position="26"/>
    </location>
</feature>
<evidence type="ECO:0000256" key="4">
    <source>
        <dbReference type="ARBA" id="ARBA00023136"/>
    </source>
</evidence>
<comment type="caution">
    <text evidence="7">The sequence shown here is derived from an EMBL/GenBank/DDBJ whole genome shotgun (WGS) entry which is preliminary data.</text>
</comment>
<proteinExistence type="predicted"/>
<dbReference type="GO" id="GO:0016020">
    <property type="term" value="C:membrane"/>
    <property type="evidence" value="ECO:0007669"/>
    <property type="project" value="UniProtKB-SubCell"/>
</dbReference>
<dbReference type="EMBL" id="JAVRQU010000003">
    <property type="protein sequence ID" value="KAK5705550.1"/>
    <property type="molecule type" value="Genomic_DNA"/>
</dbReference>
<feature type="compositionally biased region" description="Basic and acidic residues" evidence="5">
    <location>
        <begin position="423"/>
        <end position="434"/>
    </location>
</feature>
<evidence type="ECO:0000313" key="8">
    <source>
        <dbReference type="Proteomes" id="UP001310594"/>
    </source>
</evidence>
<name>A0AAN8A5L3_9PEZI</name>
<evidence type="ECO:0000256" key="5">
    <source>
        <dbReference type="SAM" id="MobiDB-lite"/>
    </source>
</evidence>
<keyword evidence="3 6" id="KW-1133">Transmembrane helix</keyword>
<dbReference type="PANTHER" id="PTHR23423">
    <property type="entry name" value="ORGANIC SOLUTE TRANSPORTER-RELATED"/>
    <property type="match status" value="1"/>
</dbReference>
<evidence type="ECO:0000256" key="2">
    <source>
        <dbReference type="ARBA" id="ARBA00022692"/>
    </source>
</evidence>
<evidence type="ECO:0000256" key="1">
    <source>
        <dbReference type="ARBA" id="ARBA00004141"/>
    </source>
</evidence>
<protein>
    <submittedName>
        <fullName evidence="7">Uncharacterized protein</fullName>
    </submittedName>
</protein>
<feature type="transmembrane region" description="Helical" evidence="6">
    <location>
        <begin position="38"/>
        <end position="58"/>
    </location>
</feature>
<comment type="subcellular location">
    <subcellularLocation>
        <location evidence="1">Membrane</location>
        <topology evidence="1">Multi-pass membrane protein</topology>
    </subcellularLocation>
</comment>
<evidence type="ECO:0000313" key="7">
    <source>
        <dbReference type="EMBL" id="KAK5705550.1"/>
    </source>
</evidence>
<feature type="transmembrane region" description="Helical" evidence="6">
    <location>
        <begin position="157"/>
        <end position="175"/>
    </location>
</feature>
<evidence type="ECO:0000256" key="3">
    <source>
        <dbReference type="ARBA" id="ARBA00022989"/>
    </source>
</evidence>
<feature type="transmembrane region" description="Helical" evidence="6">
    <location>
        <begin position="117"/>
        <end position="137"/>
    </location>
</feature>
<keyword evidence="4 6" id="KW-0472">Membrane</keyword>
<dbReference type="InterPro" id="IPR005178">
    <property type="entry name" value="Ostalpha/TMEM184C"/>
</dbReference>
<dbReference type="Proteomes" id="UP001310594">
    <property type="component" value="Unassembled WGS sequence"/>
</dbReference>
<evidence type="ECO:0000256" key="6">
    <source>
        <dbReference type="SAM" id="Phobius"/>
    </source>
</evidence>
<keyword evidence="2 6" id="KW-0812">Transmembrane</keyword>